<evidence type="ECO:0000256" key="4">
    <source>
        <dbReference type="ARBA" id="ARBA00022679"/>
    </source>
</evidence>
<keyword evidence="3 10" id="KW-0444">Lipid biosynthesis</keyword>
<dbReference type="NCBIfam" id="TIGR00182">
    <property type="entry name" value="plsX"/>
    <property type="match status" value="1"/>
</dbReference>
<comment type="similarity">
    <text evidence="10">Belongs to the PlsX family.</text>
</comment>
<evidence type="ECO:0000256" key="5">
    <source>
        <dbReference type="ARBA" id="ARBA00023098"/>
    </source>
</evidence>
<dbReference type="GO" id="GO:0005737">
    <property type="term" value="C:cytoplasm"/>
    <property type="evidence" value="ECO:0007669"/>
    <property type="project" value="UniProtKB-SubCell"/>
</dbReference>
<dbReference type="EMBL" id="CP002109">
    <property type="protein sequence ID" value="ADL04496.1"/>
    <property type="molecule type" value="Genomic_DNA"/>
</dbReference>
<evidence type="ECO:0000256" key="9">
    <source>
        <dbReference type="ARBA" id="ARBA00046608"/>
    </source>
</evidence>
<proteinExistence type="inferred from homology"/>
<keyword evidence="4 10" id="KW-0808">Transferase</keyword>
<evidence type="ECO:0000256" key="2">
    <source>
        <dbReference type="ARBA" id="ARBA00022490"/>
    </source>
</evidence>
<dbReference type="OrthoDB" id="9806408at2"/>
<dbReference type="RefSeq" id="WP_013272585.1">
    <property type="nucleotide sequence ID" value="NC_014376.1"/>
</dbReference>
<evidence type="ECO:0000256" key="11">
    <source>
        <dbReference type="SAM" id="MobiDB-lite"/>
    </source>
</evidence>
<evidence type="ECO:0000256" key="1">
    <source>
        <dbReference type="ARBA" id="ARBA00001232"/>
    </source>
</evidence>
<keyword evidence="2 10" id="KW-0963">Cytoplasm</keyword>
<dbReference type="STRING" id="610130.Closa_1917"/>
<dbReference type="GO" id="GO:0043811">
    <property type="term" value="F:phosphate:acyl-[acyl carrier protein] acyltransferase activity"/>
    <property type="evidence" value="ECO:0007669"/>
    <property type="project" value="UniProtKB-UniRule"/>
</dbReference>
<dbReference type="PANTHER" id="PTHR30100:SF1">
    <property type="entry name" value="PHOSPHATE ACYLTRANSFERASE"/>
    <property type="match status" value="1"/>
</dbReference>
<protein>
    <recommendedName>
        <fullName evidence="8 10">Phosphate acyltransferase</fullName>
        <ecNumber evidence="8 10">2.3.1.274</ecNumber>
    </recommendedName>
    <alternativeName>
        <fullName evidence="10">Acyl-ACP phosphotransacylase</fullName>
    </alternativeName>
    <alternativeName>
        <fullName evidence="10">Acyl-[acyl-carrier-protein]--phosphate acyltransferase</fullName>
    </alternativeName>
    <alternativeName>
        <fullName evidence="10">Phosphate-acyl-ACP acyltransferase</fullName>
    </alternativeName>
</protein>
<accession>D9R045</accession>
<evidence type="ECO:0000256" key="3">
    <source>
        <dbReference type="ARBA" id="ARBA00022516"/>
    </source>
</evidence>
<dbReference type="HOGENOM" id="CLU_039379_1_1_9"/>
<keyword evidence="6 10" id="KW-0594">Phospholipid biosynthesis</keyword>
<dbReference type="GO" id="GO:0008654">
    <property type="term" value="P:phospholipid biosynthetic process"/>
    <property type="evidence" value="ECO:0007669"/>
    <property type="project" value="UniProtKB-KW"/>
</dbReference>
<dbReference type="Pfam" id="PF02504">
    <property type="entry name" value="FA_synthesis"/>
    <property type="match status" value="1"/>
</dbReference>
<reference evidence="12" key="1">
    <citation type="submission" date="2010-07" db="EMBL/GenBank/DDBJ databases">
        <title>Complete sequence of Clostridium saccharolyticum WM1.</title>
        <authorList>
            <consortium name="US DOE Joint Genome Institute"/>
            <person name="Lucas S."/>
            <person name="Copeland A."/>
            <person name="Lapidus A."/>
            <person name="Cheng J.-F."/>
            <person name="Bruce D."/>
            <person name="Goodwin L."/>
            <person name="Pitluck S."/>
            <person name="Chertkov O."/>
            <person name="Detter J.C."/>
            <person name="Han C."/>
            <person name="Tapia R."/>
            <person name="Land M."/>
            <person name="Hauser L."/>
            <person name="Chang Y.-J."/>
            <person name="Jeffries C."/>
            <person name="Kyrpides N."/>
            <person name="Ivanova N."/>
            <person name="Mikhailova N."/>
            <person name="Mouttaki H."/>
            <person name="Lin L."/>
            <person name="Zhou J."/>
            <person name="Hemme C.L."/>
            <person name="Woyke T."/>
        </authorList>
    </citation>
    <scope>NUCLEOTIDE SEQUENCE [LARGE SCALE GENOMIC DNA]</scope>
    <source>
        <strain evidence="12">WM1</strain>
    </source>
</reference>
<evidence type="ECO:0000256" key="6">
    <source>
        <dbReference type="ARBA" id="ARBA00023209"/>
    </source>
</evidence>
<evidence type="ECO:0000256" key="8">
    <source>
        <dbReference type="ARBA" id="ARBA00024069"/>
    </source>
</evidence>
<name>D9R045_LACSW</name>
<comment type="catalytic activity">
    <reaction evidence="1 10">
        <text>a fatty acyl-[ACP] + phosphate = an acyl phosphate + holo-[ACP]</text>
        <dbReference type="Rhea" id="RHEA:42292"/>
        <dbReference type="Rhea" id="RHEA-COMP:9685"/>
        <dbReference type="Rhea" id="RHEA-COMP:14125"/>
        <dbReference type="ChEBI" id="CHEBI:43474"/>
        <dbReference type="ChEBI" id="CHEBI:59918"/>
        <dbReference type="ChEBI" id="CHEBI:64479"/>
        <dbReference type="ChEBI" id="CHEBI:138651"/>
        <dbReference type="EC" id="2.3.1.274"/>
    </reaction>
</comment>
<dbReference type="Gene3D" id="3.40.718.10">
    <property type="entry name" value="Isopropylmalate Dehydrogenase"/>
    <property type="match status" value="1"/>
</dbReference>
<dbReference type="KEGG" id="csh:Closa_1917"/>
<organism evidence="12 13">
    <name type="scientific">Lacrimispora saccharolytica (strain ATCC 35040 / DSM 2544 / NRCC 2533 / WM1)</name>
    <name type="common">Clostridium saccharolyticum</name>
    <dbReference type="NCBI Taxonomy" id="610130"/>
    <lineage>
        <taxon>Bacteria</taxon>
        <taxon>Bacillati</taxon>
        <taxon>Bacillota</taxon>
        <taxon>Clostridia</taxon>
        <taxon>Lachnospirales</taxon>
        <taxon>Lachnospiraceae</taxon>
        <taxon>Lacrimispora</taxon>
    </lineage>
</organism>
<dbReference type="SUPFAM" id="SSF53659">
    <property type="entry name" value="Isocitrate/Isopropylmalate dehydrogenase-like"/>
    <property type="match status" value="1"/>
</dbReference>
<evidence type="ECO:0000256" key="10">
    <source>
        <dbReference type="HAMAP-Rule" id="MF_00019"/>
    </source>
</evidence>
<comment type="function">
    <text evidence="10">Catalyzes the reversible formation of acyl-phosphate (acyl-PO(4)) from acyl-[acyl-carrier-protein] (acyl-ACP). This enzyme utilizes acyl-ACP as fatty acyl donor, but not acyl-CoA.</text>
</comment>
<dbReference type="eggNOG" id="COG0416">
    <property type="taxonomic scope" value="Bacteria"/>
</dbReference>
<dbReference type="PIRSF" id="PIRSF002465">
    <property type="entry name" value="Phsphlp_syn_PlsX"/>
    <property type="match status" value="1"/>
</dbReference>
<dbReference type="GO" id="GO:0006633">
    <property type="term" value="P:fatty acid biosynthetic process"/>
    <property type="evidence" value="ECO:0007669"/>
    <property type="project" value="UniProtKB-UniRule"/>
</dbReference>
<keyword evidence="5 10" id="KW-0443">Lipid metabolism</keyword>
<dbReference type="EC" id="2.3.1.274" evidence="8 10"/>
<feature type="region of interest" description="Disordered" evidence="11">
    <location>
        <begin position="328"/>
        <end position="349"/>
    </location>
</feature>
<dbReference type="InterPro" id="IPR012281">
    <property type="entry name" value="Phospholipid_synth_PlsX-like"/>
</dbReference>
<dbReference type="Proteomes" id="UP000001662">
    <property type="component" value="Chromosome"/>
</dbReference>
<comment type="subunit">
    <text evidence="9 10">Homodimer. Probably interacts with PlsY.</text>
</comment>
<evidence type="ECO:0000313" key="12">
    <source>
        <dbReference type="EMBL" id="ADL04496.1"/>
    </source>
</evidence>
<dbReference type="UniPathway" id="UPA00085"/>
<gene>
    <name evidence="10" type="primary">plsX</name>
    <name evidence="12" type="ordered locus">Closa_1917</name>
</gene>
<dbReference type="InterPro" id="IPR003664">
    <property type="entry name" value="FA_synthesis"/>
</dbReference>
<comment type="subcellular location">
    <subcellularLocation>
        <location evidence="10">Cytoplasm</location>
    </subcellularLocation>
    <text evidence="10">Associated with the membrane possibly through PlsY.</text>
</comment>
<comment type="pathway">
    <text evidence="10">Lipid metabolism; phospholipid metabolism.</text>
</comment>
<dbReference type="PaxDb" id="610130-Closa_1917"/>
<dbReference type="PANTHER" id="PTHR30100">
    <property type="entry name" value="FATTY ACID/PHOSPHOLIPID SYNTHESIS PROTEIN PLSX"/>
    <property type="match status" value="1"/>
</dbReference>
<keyword evidence="13" id="KW-1185">Reference proteome</keyword>
<dbReference type="HAMAP" id="MF_00019">
    <property type="entry name" value="PlsX"/>
    <property type="match status" value="1"/>
</dbReference>
<evidence type="ECO:0000313" key="13">
    <source>
        <dbReference type="Proteomes" id="UP000001662"/>
    </source>
</evidence>
<keyword evidence="7 10" id="KW-1208">Phospholipid metabolism</keyword>
<sequence length="349" mass="37287">MIRVAVDAMGGDYAPAQMVAGAVEAVNANKEIQVLLVGQEHIVSEELKKHTYQKEQIQVVNASEVIETEEPPVNAIRKKKDSSIVVGMNLVKQKEADAFVSAGSSGAILVGGQVIVGRIKGVERPPLAPLIPTEKGVSLLIDCGANVDARPSHLVQFARMGSLYMEHVVGIKNPRVAIVNIGAEEEKGNALVKETFPLLKECKDIHFTGSIEAREIPHGGADVIVCEAFVGNVILKLYEGVGATLIGKVKSGMMGSFRSKIGALLVKPALKETLKSFDASQYGGAPLLGLNGLVVKTHGNSKAIEVKNSILQCVTFKEQGINDKIRESLRKNEGTPFGHTTMPNKNGQE</sequence>
<evidence type="ECO:0000256" key="7">
    <source>
        <dbReference type="ARBA" id="ARBA00023264"/>
    </source>
</evidence>
<dbReference type="AlphaFoldDB" id="D9R045"/>